<evidence type="ECO:0000313" key="2">
    <source>
        <dbReference type="EMBL" id="QGT78835.1"/>
    </source>
</evidence>
<keyword evidence="3" id="KW-1185">Reference proteome</keyword>
<feature type="region of interest" description="Disordered" evidence="1">
    <location>
        <begin position="218"/>
        <end position="238"/>
    </location>
</feature>
<evidence type="ECO:0000256" key="1">
    <source>
        <dbReference type="SAM" id="MobiDB-lite"/>
    </source>
</evidence>
<protein>
    <submittedName>
        <fullName evidence="2">Uncharacterized protein</fullName>
    </submittedName>
</protein>
<sequence length="238" mass="26225">MNPIVPPVARGASSVSMGARFRPRRLPRLATGMARVMALAMGLAMVLGLAGCASPQYATEVRYLPPATEAGQSCLRGCQTDMQACQADCQSRRESCIAGIQPQVEAAFDQALRQYEAERRVYMRERQYYQLDRAMQFGLYRDPFYYGYPASFWFTDRFYDDPPIPPEAPSREAIRAAVIDQECNIDCGCQAAFDQCYVGCGGQVERRVVCVENCDGEAPVSRIPSSPTAEPSSRGGGQ</sequence>
<dbReference type="Proteomes" id="UP000427716">
    <property type="component" value="Chromosome"/>
</dbReference>
<dbReference type="AlphaFoldDB" id="A0A6I6D3W1"/>
<organism evidence="2 3">
    <name type="scientific">Guyparkeria halophila</name>
    <dbReference type="NCBI Taxonomy" id="47960"/>
    <lineage>
        <taxon>Bacteria</taxon>
        <taxon>Pseudomonadati</taxon>
        <taxon>Pseudomonadota</taxon>
        <taxon>Gammaproteobacteria</taxon>
        <taxon>Chromatiales</taxon>
        <taxon>Thioalkalibacteraceae</taxon>
        <taxon>Guyparkeria</taxon>
    </lineage>
</organism>
<reference evidence="2 3" key="1">
    <citation type="submission" date="2019-11" db="EMBL/GenBank/DDBJ databases">
        <authorList>
            <person name="Zhang J."/>
            <person name="Sun C."/>
        </authorList>
    </citation>
    <scope>NUCLEOTIDE SEQUENCE [LARGE SCALE GENOMIC DNA]</scope>
    <source>
        <strain evidence="3">sp2</strain>
    </source>
</reference>
<gene>
    <name evidence="2" type="ORF">GM160_07955</name>
</gene>
<accession>A0A6I6D3W1</accession>
<dbReference type="EMBL" id="CP046415">
    <property type="protein sequence ID" value="QGT78835.1"/>
    <property type="molecule type" value="Genomic_DNA"/>
</dbReference>
<proteinExistence type="predicted"/>
<evidence type="ECO:0000313" key="3">
    <source>
        <dbReference type="Proteomes" id="UP000427716"/>
    </source>
</evidence>
<dbReference type="RefSeq" id="WP_156574395.1">
    <property type="nucleotide sequence ID" value="NZ_CP046415.1"/>
</dbReference>
<dbReference type="KEGG" id="ghl:GM160_07955"/>
<name>A0A6I6D3W1_9GAMM</name>